<dbReference type="GO" id="GO:0045037">
    <property type="term" value="P:protein import into chloroplast stroma"/>
    <property type="evidence" value="ECO:0007669"/>
    <property type="project" value="TreeGrafter"/>
</dbReference>
<dbReference type="GO" id="GO:0004222">
    <property type="term" value="F:metalloendopeptidase activity"/>
    <property type="evidence" value="ECO:0007669"/>
    <property type="project" value="InterPro"/>
</dbReference>
<organism evidence="4">
    <name type="scientific">Neocystis brevis</name>
    <dbReference type="NCBI Taxonomy" id="1065496"/>
    <lineage>
        <taxon>Eukaryota</taxon>
        <taxon>Viridiplantae</taxon>
        <taxon>Chlorophyta</taxon>
        <taxon>core chlorophytes</taxon>
        <taxon>Chlorophyceae</taxon>
        <taxon>CS clade</taxon>
        <taxon>Sphaeropleales</taxon>
        <taxon>Radiococcaceae</taxon>
        <taxon>Neocystis</taxon>
    </lineage>
</organism>
<dbReference type="GO" id="GO:0009507">
    <property type="term" value="C:chloroplast"/>
    <property type="evidence" value="ECO:0007669"/>
    <property type="project" value="TreeGrafter"/>
</dbReference>
<feature type="compositionally biased region" description="Polar residues" evidence="1">
    <location>
        <begin position="1726"/>
        <end position="1737"/>
    </location>
</feature>
<dbReference type="GO" id="GO:0016887">
    <property type="term" value="F:ATP hydrolysis activity"/>
    <property type="evidence" value="ECO:0007669"/>
    <property type="project" value="InterPro"/>
</dbReference>
<evidence type="ECO:0000256" key="2">
    <source>
        <dbReference type="SAM" id="Phobius"/>
    </source>
</evidence>
<evidence type="ECO:0000313" key="4">
    <source>
        <dbReference type="EMBL" id="AIT94395.1"/>
    </source>
</evidence>
<keyword evidence="2" id="KW-0812">Transmembrane</keyword>
<evidence type="ECO:0000256" key="1">
    <source>
        <dbReference type="SAM" id="MobiDB-lite"/>
    </source>
</evidence>
<evidence type="ECO:0000259" key="3">
    <source>
        <dbReference type="SMART" id="SM00382"/>
    </source>
</evidence>
<keyword evidence="2" id="KW-0472">Membrane</keyword>
<dbReference type="GO" id="GO:0005524">
    <property type="term" value="F:ATP binding"/>
    <property type="evidence" value="ECO:0007669"/>
    <property type="project" value="InterPro"/>
</dbReference>
<dbReference type="InterPro" id="IPR037219">
    <property type="entry name" value="Peptidase_M41-like"/>
</dbReference>
<keyword evidence="2" id="KW-1133">Transmembrane helix</keyword>
<dbReference type="GO" id="GO:0006508">
    <property type="term" value="P:proteolysis"/>
    <property type="evidence" value="ECO:0007669"/>
    <property type="project" value="InterPro"/>
</dbReference>
<keyword evidence="4" id="KW-0150">Chloroplast</keyword>
<dbReference type="InterPro" id="IPR003959">
    <property type="entry name" value="ATPase_AAA_core"/>
</dbReference>
<dbReference type="InterPro" id="IPR003960">
    <property type="entry name" value="ATPase_AAA_CS"/>
</dbReference>
<dbReference type="Gene3D" id="1.20.58.760">
    <property type="entry name" value="Peptidase M41"/>
    <property type="match status" value="1"/>
</dbReference>
<dbReference type="PROSITE" id="PS00674">
    <property type="entry name" value="AAA"/>
    <property type="match status" value="1"/>
</dbReference>
<reference evidence="4" key="1">
    <citation type="journal article" date="2014" name="BMC Evol. Biol.">
        <title>Chloroplast phylogenomic analysis resolves deep-level relationships within the green algal class Trebouxiophyceae.</title>
        <authorList>
            <person name="Lemieux C."/>
            <person name="Otis C."/>
            <person name="Turmel M."/>
        </authorList>
    </citation>
    <scope>NUCLEOTIDE SEQUENCE</scope>
</reference>
<sequence>MHMNKNDKNTSLITKKLNFLKILTNFKIWKISFIKFKFSIQEYRNWTRNSIVSNWQQNINFRIGLTFFPFVFGISQMILLRYQDQTFSLFIQKNLPSILLSPQKLSWETYEHITSKNLNLKNFFLTNSYLEKLKTELSSELQFDLTKDSRMITNKKSNLSENQLLDQVSNSISFLKRVDFYSDSILIELTSKWQKQKNQIYFGTFPPKKQTLSDGRVKNRKKSSLNTLSDKGIGNNWYNISGRDLSSFFTNIINSEINFIGKSFSPLGRELGSSQKYYSSWMSSRESFFYHNLDELPIKLNQSYDKKTNNLLIKKLPSTLTRTDFSTIDDGTKKGEHSRINQSSTSKEYPLKDNLTRTEFLPKRKKVFHLKYTPLKTKSLFDKTLEKKKSSLINPFQQKISLFAFNTKIDYFKFDLNKVSEQKSFALKLSQDEFKTRDKLHKKSNFLQNEFKTFFYKKGLNPINFLEFFDSQMLIQEDSSLNDYSNNSQMFTQEGLNLDDYCSEQILKKLDLVRLDSSLNSTISADRVATHENLFFTNKMLTPTELSTILDDTIKIREDSFLKKEQIEQNFIIRPRVMSGYKFPDMKTSEIRSLILQFFYRNSISNIISFFKNPLTQDSNRVLAQEETQNIFSPLLKIELPSSFVFHSTYNIPKLTQPKLGLQYRPTFLEGITNTIYQGPGVVRNKFSKDLEITNKEYVQNWLKKYLSPDNPLTDRRNSFFGKNFSKQGDMDFHFSSPEKVDLQKLRVQDELKYFEKNSFLKQLDLNGVLAQEEKVQDSNRILTHEEKLISPINTQSKKTFFSYENLPVLACDEELQVPYLTEQEWHLILEKIKREFKATALNKKVDLQDSNRILTHEENQTPPISVPLIRVRNPRNEPIDWPLIQIDYEPTKNFLIQQDLNIVRIFDSNRVLAPYGLPFQGYQEEKSDSKSLSTIKNGKIVNINELVNKPKDLVTIKYHYLPFSETLVNSNLPQKTIFGGISQKIFSIYGRQKAIYEKRKNFFDHLNINILSAPFRESWEPITTQSWLTITQFTFGFFVLHILQNFYKNYGRELVSYLLDLVASLGIVDEGLKDELELNDNDKGYRLIKKVTKRFQDIAGIDNILPELGEIVWFLRNSGRSFKVGNILPKGILLVGPPGTGKTLLVQAIAGEAEVPVLVQSGSSLNDPEQEGGGAQLLKTIFEQARRIAPCIIFIDEIDTLGERRENVIQNPMGTDELIESLQQHTQQMVENTEEDSFNFIPKPEIETNSENGDEQNKHKFSDQNQTSNNLFLMEGHSETNNGLEFNAVQQHVDKQEAKQEQLSLLMQFLVELDGLQSRKGVIVIGATNRPNVLDPALTRPGRFDKIMNLELPSKQKRIEILKLYSKNLGIDLQKNIFPLGDLDSNRVLAQEENSQNLQDSQTFSQEKTNFSRNYWDYLANRTIGFSAADLAAAMNESSIKAILQDTLHTLESIEQGIDSITSYSTTKIKFKKKKHIDPFFISRLAYYQAGKAVIHTLLSEHPPAIVLHLWPRPKNVRHAYISNVLQKDFFEINRRIELESRLIGLYAGKAAELLLLSDNSIYSKKSKFWYSDLGIEELTFASSLAYSMINKWYFYSKSIATRKLNKLFNNQNFQEFQESDIFEFFKQIASENETEITSETSSSTGQQYFQKWVIRPWWQAQIIKQTGILDPAYDDWYRIYLPDPEETERNEEWIAPDEYYHNNQNLSNVGRIDSQKVSPFGRELSSSQQNGNLQKKNSRDSLPSKMISTCSINWNDLYELNRDYIYHSLVLTCFNKAFCILDENRELLDFFAAYLTRYEIIRQHEINEIILQFKNSIIVKSSLDEHSGESKEETSLDSNRVFAQEDFNPNQNLNSEKRLEVKNTQKILQKSWGENSRRVFPRFIDFDILT</sequence>
<proteinExistence type="predicted"/>
<feature type="region of interest" description="Disordered" evidence="1">
    <location>
        <begin position="1723"/>
        <end position="1743"/>
    </location>
</feature>
<protein>
    <submittedName>
        <fullName evidence="4">Cell division protein</fullName>
    </submittedName>
</protein>
<dbReference type="Gene3D" id="1.10.8.60">
    <property type="match status" value="1"/>
</dbReference>
<accession>A0A097KMJ9</accession>
<dbReference type="EMBL" id="KM462873">
    <property type="protein sequence ID" value="AIT94395.1"/>
    <property type="molecule type" value="Genomic_DNA"/>
</dbReference>
<name>A0A097KMJ9_9CHLO</name>
<dbReference type="PANTHER" id="PTHR23076">
    <property type="entry name" value="METALLOPROTEASE M41 FTSH"/>
    <property type="match status" value="1"/>
</dbReference>
<keyword evidence="4" id="KW-0934">Plastid</keyword>
<dbReference type="Gene3D" id="3.40.50.300">
    <property type="entry name" value="P-loop containing nucleotide triphosphate hydrolases"/>
    <property type="match status" value="1"/>
</dbReference>
<dbReference type="SUPFAM" id="SSF140990">
    <property type="entry name" value="FtsH protease domain-like"/>
    <property type="match status" value="1"/>
</dbReference>
<geneLocation type="chloroplast" evidence="4"/>
<dbReference type="PANTHER" id="PTHR23076:SF37">
    <property type="entry name" value="ATP-DEPENDENT ZINC METALLOPROTEASE FTSH 4, MITOCHONDRIAL"/>
    <property type="match status" value="1"/>
</dbReference>
<dbReference type="GeneID" id="22159655"/>
<gene>
    <name evidence="4" type="primary">ftsH</name>
</gene>
<dbReference type="SUPFAM" id="SSF52540">
    <property type="entry name" value="P-loop containing nucleoside triphosphate hydrolases"/>
    <property type="match status" value="1"/>
</dbReference>
<dbReference type="InterPro" id="IPR027417">
    <property type="entry name" value="P-loop_NTPase"/>
</dbReference>
<dbReference type="SMART" id="SM00382">
    <property type="entry name" value="AAA"/>
    <property type="match status" value="1"/>
</dbReference>
<dbReference type="GO" id="GO:0051301">
    <property type="term" value="P:cell division"/>
    <property type="evidence" value="ECO:0007669"/>
    <property type="project" value="UniProtKB-KW"/>
</dbReference>
<dbReference type="InterPro" id="IPR003593">
    <property type="entry name" value="AAA+_ATPase"/>
</dbReference>
<keyword evidence="4" id="KW-0132">Cell division</keyword>
<feature type="transmembrane region" description="Helical" evidence="2">
    <location>
        <begin position="63"/>
        <end position="82"/>
    </location>
</feature>
<feature type="region of interest" description="Disordered" evidence="1">
    <location>
        <begin position="1244"/>
        <end position="1266"/>
    </location>
</feature>
<feature type="domain" description="AAA+ ATPase" evidence="3">
    <location>
        <begin position="1129"/>
        <end position="1355"/>
    </location>
</feature>
<dbReference type="RefSeq" id="YP_009105734.1">
    <property type="nucleotide sequence ID" value="NC_025535.1"/>
</dbReference>
<keyword evidence="4" id="KW-0131">Cell cycle</keyword>
<dbReference type="Pfam" id="PF00004">
    <property type="entry name" value="AAA"/>
    <property type="match status" value="2"/>
</dbReference>
<dbReference type="GO" id="GO:0004176">
    <property type="term" value="F:ATP-dependent peptidase activity"/>
    <property type="evidence" value="ECO:0007669"/>
    <property type="project" value="InterPro"/>
</dbReference>